<evidence type="ECO:0000313" key="2">
    <source>
        <dbReference type="Proteomes" id="UP000555103"/>
    </source>
</evidence>
<sequence>MQTTLGTETRYYPISFLMINKKINLIDNMKTRIHSKLNTFIMRIFTF</sequence>
<evidence type="ECO:0000313" key="1">
    <source>
        <dbReference type="EMBL" id="MBB4034191.1"/>
    </source>
</evidence>
<gene>
    <name evidence="1" type="ORF">GGR21_000076</name>
</gene>
<dbReference type="Proteomes" id="UP000555103">
    <property type="component" value="Unassembled WGS sequence"/>
</dbReference>
<name>A0A840CG53_9BACT</name>
<accession>A0A840CG53</accession>
<protein>
    <submittedName>
        <fullName evidence="1">Uncharacterized protein</fullName>
    </submittedName>
</protein>
<proteinExistence type="predicted"/>
<reference evidence="1 2" key="1">
    <citation type="submission" date="2020-08" db="EMBL/GenBank/DDBJ databases">
        <title>Genomic Encyclopedia of Type Strains, Phase IV (KMG-IV): sequencing the most valuable type-strain genomes for metagenomic binning, comparative biology and taxonomic classification.</title>
        <authorList>
            <person name="Goeker M."/>
        </authorList>
    </citation>
    <scope>NUCLEOTIDE SEQUENCE [LARGE SCALE GENOMIC DNA]</scope>
    <source>
        <strain evidence="1 2">DSM 104969</strain>
    </source>
</reference>
<dbReference type="AlphaFoldDB" id="A0A840CG53"/>
<keyword evidence="2" id="KW-1185">Reference proteome</keyword>
<organism evidence="1 2">
    <name type="scientific">Dysgonomonas hofstadii</name>
    <dbReference type="NCBI Taxonomy" id="637886"/>
    <lineage>
        <taxon>Bacteria</taxon>
        <taxon>Pseudomonadati</taxon>
        <taxon>Bacteroidota</taxon>
        <taxon>Bacteroidia</taxon>
        <taxon>Bacteroidales</taxon>
        <taxon>Dysgonomonadaceae</taxon>
        <taxon>Dysgonomonas</taxon>
    </lineage>
</organism>
<comment type="caution">
    <text evidence="1">The sequence shown here is derived from an EMBL/GenBank/DDBJ whole genome shotgun (WGS) entry which is preliminary data.</text>
</comment>
<dbReference type="EMBL" id="JACIEP010000001">
    <property type="protein sequence ID" value="MBB4034191.1"/>
    <property type="molecule type" value="Genomic_DNA"/>
</dbReference>